<dbReference type="InterPro" id="IPR013976">
    <property type="entry name" value="HDOD"/>
</dbReference>
<dbReference type="InterPro" id="IPR011009">
    <property type="entry name" value="Kinase-like_dom_sf"/>
</dbReference>
<dbReference type="SMART" id="SM00220">
    <property type="entry name" value="S_TKc"/>
    <property type="match status" value="1"/>
</dbReference>
<dbReference type="Gene3D" id="3.30.450.40">
    <property type="match status" value="1"/>
</dbReference>
<gene>
    <name evidence="7" type="ORF">M8A51_15655</name>
</gene>
<sequence>MPASSSTHKPPARTLGRYELRQALGQGAQSSVWRAFDPRLDREVALKLHRAQASDPQALGQWLREARAVSRLSHPHIVPIFEADVHEQHPYLVFELVEGPTLAQRLRNQGAMQAADAVKLLLGVLEALMHAHEGGVIHRDLKPSNILIDGAGRARVMDFGIAASQRHGGADGGLVGTPGYLAPEATHGRPPSPQVDVYAAGLVLYEMLMGQAAVSERDPYRAIYRNAHEDVTLPMQTPHPVDDGLRAIVHRATARDTSVRYTGAKDMHGALQVWMRPNEDAEAGEGGRNGTLEFLLRRMRHKSDFPAMSDSVGRIQRIAASENESLHSLSNEILKDVALTNKLLRMVNSAHFRNAGGGTISTVSRAAAVIGFAGIRNLALSLILLEHMQDKSHANVLKEEFLRSLMAGTLAAQLSTTARDSEESFIAALFQNLGRMLTQFYFPEEAEQIRRAMEPRNGDGAGENSAALSVLGISFEDLGVGVARTWGLPDSLQKAMRRLPADAALKKPDQPGERIRMLASAANDVADALLNSPVAEHGKRLQEITQRFGAHLNLSLKDLQSAVQQSREQMADLAPALQLSPKPGTPAARMLQGASAGAHDADADTLTPHQLDTLVQTQPAPLEMAAGGGIVPADDPAKALAAGIQDISNTLVENFKLNEVLRMILETMYRAHGFQRVIFCLRDARTGVLTGRFGLGADAERVAAAFKLQLTGATDLFAAVCAKGADTLIHDATTGNIATRLPPWFKTGIDAPTFLLLPLTLRNAPLGLIYADKAQPNAIVVNERELSLLRTLRNQAVMAFKQVA</sequence>
<feature type="domain" description="Protein kinase" evidence="5">
    <location>
        <begin position="18"/>
        <end position="275"/>
    </location>
</feature>
<feature type="domain" description="HDOD" evidence="6">
    <location>
        <begin position="305"/>
        <end position="502"/>
    </location>
</feature>
<dbReference type="PANTHER" id="PTHR43289:SF34">
    <property type="entry name" value="SERINE_THREONINE-PROTEIN KINASE YBDM-RELATED"/>
    <property type="match status" value="1"/>
</dbReference>
<evidence type="ECO:0000256" key="1">
    <source>
        <dbReference type="ARBA" id="ARBA00022679"/>
    </source>
</evidence>
<protein>
    <submittedName>
        <fullName evidence="7">HDOD domain-containing protein</fullName>
    </submittedName>
</protein>
<dbReference type="InterPro" id="IPR000719">
    <property type="entry name" value="Prot_kinase_dom"/>
</dbReference>
<keyword evidence="3" id="KW-0418">Kinase</keyword>
<keyword evidence="4" id="KW-0067">ATP-binding</keyword>
<evidence type="ECO:0000256" key="2">
    <source>
        <dbReference type="ARBA" id="ARBA00022741"/>
    </source>
</evidence>
<dbReference type="PANTHER" id="PTHR43289">
    <property type="entry name" value="MITOGEN-ACTIVATED PROTEIN KINASE KINASE KINASE 20-RELATED"/>
    <property type="match status" value="1"/>
</dbReference>
<accession>A0ABT0YQF2</accession>
<evidence type="ECO:0000259" key="6">
    <source>
        <dbReference type="PROSITE" id="PS51833"/>
    </source>
</evidence>
<dbReference type="InterPro" id="IPR029016">
    <property type="entry name" value="GAF-like_dom_sf"/>
</dbReference>
<dbReference type="CDD" id="cd14014">
    <property type="entry name" value="STKc_PknB_like"/>
    <property type="match status" value="1"/>
</dbReference>
<evidence type="ECO:0000256" key="4">
    <source>
        <dbReference type="ARBA" id="ARBA00022840"/>
    </source>
</evidence>
<comment type="caution">
    <text evidence="7">The sequence shown here is derived from an EMBL/GenBank/DDBJ whole genome shotgun (WGS) entry which is preliminary data.</text>
</comment>
<dbReference type="Gene3D" id="1.10.510.10">
    <property type="entry name" value="Transferase(Phosphotransferase) domain 1"/>
    <property type="match status" value="1"/>
</dbReference>
<dbReference type="Pfam" id="PF00069">
    <property type="entry name" value="Pkinase"/>
    <property type="match status" value="1"/>
</dbReference>
<dbReference type="Pfam" id="PF08668">
    <property type="entry name" value="HDOD"/>
    <property type="match status" value="1"/>
</dbReference>
<name>A0ABT0YQF2_9BURK</name>
<keyword evidence="8" id="KW-1185">Reference proteome</keyword>
<dbReference type="InterPro" id="IPR008271">
    <property type="entry name" value="Ser/Thr_kinase_AS"/>
</dbReference>
<dbReference type="PROSITE" id="PS50011">
    <property type="entry name" value="PROTEIN_KINASE_DOM"/>
    <property type="match status" value="1"/>
</dbReference>
<dbReference type="Gene3D" id="3.30.200.20">
    <property type="entry name" value="Phosphorylase Kinase, domain 1"/>
    <property type="match status" value="1"/>
</dbReference>
<keyword evidence="1" id="KW-0808">Transferase</keyword>
<dbReference type="EMBL" id="JAMKFE010000009">
    <property type="protein sequence ID" value="MCM5680961.1"/>
    <property type="molecule type" value="Genomic_DNA"/>
</dbReference>
<dbReference type="SUPFAM" id="SSF109604">
    <property type="entry name" value="HD-domain/PDEase-like"/>
    <property type="match status" value="1"/>
</dbReference>
<reference evidence="7" key="1">
    <citation type="submission" date="2022-05" db="EMBL/GenBank/DDBJ databases">
        <title>Schlegelella sp. nov., isolated from mangrove soil.</title>
        <authorList>
            <person name="Liu Y."/>
            <person name="Ge X."/>
            <person name="Liu W."/>
        </authorList>
    </citation>
    <scope>NUCLEOTIDE SEQUENCE</scope>
    <source>
        <strain evidence="7">S2-27</strain>
    </source>
</reference>
<dbReference type="SUPFAM" id="SSF56112">
    <property type="entry name" value="Protein kinase-like (PK-like)"/>
    <property type="match status" value="1"/>
</dbReference>
<organism evidence="7 8">
    <name type="scientific">Caldimonas mangrovi</name>
    <dbReference type="NCBI Taxonomy" id="2944811"/>
    <lineage>
        <taxon>Bacteria</taxon>
        <taxon>Pseudomonadati</taxon>
        <taxon>Pseudomonadota</taxon>
        <taxon>Betaproteobacteria</taxon>
        <taxon>Burkholderiales</taxon>
        <taxon>Sphaerotilaceae</taxon>
        <taxon>Caldimonas</taxon>
    </lineage>
</organism>
<dbReference type="RefSeq" id="WP_251779411.1">
    <property type="nucleotide sequence ID" value="NZ_JAMKFE010000009.1"/>
</dbReference>
<evidence type="ECO:0000256" key="3">
    <source>
        <dbReference type="ARBA" id="ARBA00022777"/>
    </source>
</evidence>
<proteinExistence type="predicted"/>
<dbReference type="SUPFAM" id="SSF55781">
    <property type="entry name" value="GAF domain-like"/>
    <property type="match status" value="1"/>
</dbReference>
<keyword evidence="2" id="KW-0547">Nucleotide-binding</keyword>
<evidence type="ECO:0000313" key="7">
    <source>
        <dbReference type="EMBL" id="MCM5680961.1"/>
    </source>
</evidence>
<dbReference type="PROSITE" id="PS00108">
    <property type="entry name" value="PROTEIN_KINASE_ST"/>
    <property type="match status" value="1"/>
</dbReference>
<dbReference type="PROSITE" id="PS51833">
    <property type="entry name" value="HDOD"/>
    <property type="match status" value="1"/>
</dbReference>
<dbReference type="Proteomes" id="UP001165541">
    <property type="component" value="Unassembled WGS sequence"/>
</dbReference>
<evidence type="ECO:0000313" key="8">
    <source>
        <dbReference type="Proteomes" id="UP001165541"/>
    </source>
</evidence>
<evidence type="ECO:0000259" key="5">
    <source>
        <dbReference type="PROSITE" id="PS50011"/>
    </source>
</evidence>
<dbReference type="Gene3D" id="1.10.3210.10">
    <property type="entry name" value="Hypothetical protein af1432"/>
    <property type="match status" value="1"/>
</dbReference>